<keyword evidence="2" id="KW-1185">Reference proteome</keyword>
<comment type="caution">
    <text evidence="1">The sequence shown here is derived from an EMBL/GenBank/DDBJ whole genome shotgun (WGS) entry which is preliminary data.</text>
</comment>
<evidence type="ECO:0000313" key="1">
    <source>
        <dbReference type="EMBL" id="KAK3760353.1"/>
    </source>
</evidence>
<dbReference type="InterPro" id="IPR036397">
    <property type="entry name" value="RNaseH_sf"/>
</dbReference>
<evidence type="ECO:0000313" key="2">
    <source>
        <dbReference type="Proteomes" id="UP001283361"/>
    </source>
</evidence>
<accession>A0AAE0Z057</accession>
<reference evidence="1" key="1">
    <citation type="journal article" date="2023" name="G3 (Bethesda)">
        <title>A reference genome for the long-term kleptoplast-retaining sea slug Elysia crispata morphotype clarki.</title>
        <authorList>
            <person name="Eastman K.E."/>
            <person name="Pendleton A.L."/>
            <person name="Shaikh M.A."/>
            <person name="Suttiyut T."/>
            <person name="Ogas R."/>
            <person name="Tomko P."/>
            <person name="Gavelis G."/>
            <person name="Widhalm J.R."/>
            <person name="Wisecaver J.H."/>
        </authorList>
    </citation>
    <scope>NUCLEOTIDE SEQUENCE</scope>
    <source>
        <strain evidence="1">ECLA1</strain>
    </source>
</reference>
<dbReference type="GO" id="GO:0003676">
    <property type="term" value="F:nucleic acid binding"/>
    <property type="evidence" value="ECO:0007669"/>
    <property type="project" value="InterPro"/>
</dbReference>
<evidence type="ECO:0008006" key="3">
    <source>
        <dbReference type="Google" id="ProtNLM"/>
    </source>
</evidence>
<dbReference type="PANTHER" id="PTHR46060">
    <property type="entry name" value="MARINER MOS1 TRANSPOSASE-LIKE PROTEIN"/>
    <property type="match status" value="1"/>
</dbReference>
<dbReference type="AlphaFoldDB" id="A0AAE0Z057"/>
<name>A0AAE0Z057_9GAST</name>
<sequence>MFIRDETWISSHKPKLEKCSVLWLGSDETRPAKVYRKQSALKVMNIMFLDNQGISSSRAAPPGTTVNANYYNIVTEDILRPCIWQTPTEHIDEGVIIHYGKASVHKARVMRDILYLYGWELLDSPLQWRHLTPADFFLRRRDSSGNKDRFK</sequence>
<dbReference type="EMBL" id="JAWDGP010005004">
    <property type="protein sequence ID" value="KAK3760353.1"/>
    <property type="molecule type" value="Genomic_DNA"/>
</dbReference>
<dbReference type="Gene3D" id="3.30.420.10">
    <property type="entry name" value="Ribonuclease H-like superfamily/Ribonuclease H"/>
    <property type="match status" value="1"/>
</dbReference>
<organism evidence="1 2">
    <name type="scientific">Elysia crispata</name>
    <name type="common">lettuce slug</name>
    <dbReference type="NCBI Taxonomy" id="231223"/>
    <lineage>
        <taxon>Eukaryota</taxon>
        <taxon>Metazoa</taxon>
        <taxon>Spiralia</taxon>
        <taxon>Lophotrochozoa</taxon>
        <taxon>Mollusca</taxon>
        <taxon>Gastropoda</taxon>
        <taxon>Heterobranchia</taxon>
        <taxon>Euthyneura</taxon>
        <taxon>Panpulmonata</taxon>
        <taxon>Sacoglossa</taxon>
        <taxon>Placobranchoidea</taxon>
        <taxon>Plakobranchidae</taxon>
        <taxon>Elysia</taxon>
    </lineage>
</organism>
<proteinExistence type="predicted"/>
<protein>
    <recommendedName>
        <fullName evidence="3">Mariner Mos1 transposase</fullName>
    </recommendedName>
</protein>
<gene>
    <name evidence="1" type="ORF">RRG08_063877</name>
</gene>
<dbReference type="InterPro" id="IPR052709">
    <property type="entry name" value="Transposase-MT_Hybrid"/>
</dbReference>
<dbReference type="Proteomes" id="UP001283361">
    <property type="component" value="Unassembled WGS sequence"/>
</dbReference>
<dbReference type="PANTHER" id="PTHR46060:SF1">
    <property type="entry name" value="MARINER MOS1 TRANSPOSASE-LIKE PROTEIN"/>
    <property type="match status" value="1"/>
</dbReference>